<keyword evidence="2" id="KW-1185">Reference proteome</keyword>
<gene>
    <name evidence="1" type="ORF">N8T08_000910</name>
</gene>
<organism evidence="1 2">
    <name type="scientific">Aspergillus melleus</name>
    <dbReference type="NCBI Taxonomy" id="138277"/>
    <lineage>
        <taxon>Eukaryota</taxon>
        <taxon>Fungi</taxon>
        <taxon>Dikarya</taxon>
        <taxon>Ascomycota</taxon>
        <taxon>Pezizomycotina</taxon>
        <taxon>Eurotiomycetes</taxon>
        <taxon>Eurotiomycetidae</taxon>
        <taxon>Eurotiales</taxon>
        <taxon>Aspergillaceae</taxon>
        <taxon>Aspergillus</taxon>
        <taxon>Aspergillus subgen. Circumdati</taxon>
    </lineage>
</organism>
<protein>
    <submittedName>
        <fullName evidence="1">Uncharacterized protein</fullName>
    </submittedName>
</protein>
<accession>A0ACC3BAC2</accession>
<proteinExistence type="predicted"/>
<comment type="caution">
    <text evidence="1">The sequence shown here is derived from an EMBL/GenBank/DDBJ whole genome shotgun (WGS) entry which is preliminary data.</text>
</comment>
<evidence type="ECO:0000313" key="1">
    <source>
        <dbReference type="EMBL" id="KAK1147568.1"/>
    </source>
</evidence>
<dbReference type="Proteomes" id="UP001177260">
    <property type="component" value="Unassembled WGS sequence"/>
</dbReference>
<reference evidence="1 2" key="1">
    <citation type="journal article" date="2023" name="ACS Omega">
        <title>Identification of the Neoaspergillic Acid Biosynthesis Gene Cluster by Establishing an In Vitro CRISPR-Ribonucleoprotein Genetic System in Aspergillus melleus.</title>
        <authorList>
            <person name="Yuan B."/>
            <person name="Grau M.F."/>
            <person name="Murata R.M."/>
            <person name="Torok T."/>
            <person name="Venkateswaran K."/>
            <person name="Stajich J.E."/>
            <person name="Wang C.C.C."/>
        </authorList>
    </citation>
    <scope>NUCLEOTIDE SEQUENCE [LARGE SCALE GENOMIC DNA]</scope>
    <source>
        <strain evidence="1 2">IMV 1140</strain>
    </source>
</reference>
<name>A0ACC3BAC2_9EURO</name>
<sequence>MDSSGSQEKKSIPRFASFKPPTAPPPAVQRPDRDNAETEEEKGSRHHSSHHSRHRSHRDRSRSKERRRERERRDHRHARREPEHRRRETPKEPRDSTPDYRSSSKTRVKAPEKDVPDLYVVDRKGDKYNLIYGTIHRYSIPLYHRVGRGSVLGLPPNYKIDRDTAEGDALVIRTDAWRSDASKTKSKRTLAGLHKQRPKLLRIRQASSPNEDADASKDFLPLNVSGSRRRQAIIGEIESDDEKHAYRSIHGKAKPEDDIPSDLEAVSDSGSSDDEGVRIDPDQEIKQQNVELTRAVEKNPGDVGTWLQLIDHQETLLQGAGRESSALTYAEKQSVADIKLSLYERALKRSGQNPARDRLLLGRLEEGAKLWDTKKLSAQWQAVLKSNAHFVSLWIKYLDFRQTEFLDFTYEQCLTTFLECLKLNRSAPDNPGKTHVQIYLFLRLTVFIRESGFTEHAVGLWQAILEAAFFRPPQLDADSQRIISTLMEFWESESARIGEVGAKGWANGGGAPAAPRVFKPDSHVNPKAIFTTWETCERERILNARLPGRSLDESEDDDPFRVVLSSDLQEIVTLVWDLNSAEELVDAFLYFCCLPPLTSARNLETTAGWTGDSFFQNYLVNSAHSSLDDWLPKDSANTHQPILFPHQKFIHNIQTLFASEGTWFASLKSWAQATLHSRSDIDPDWVRRVLRLLVEAMPGNEHMAEYSVAVEFACSSKDAKKYAKSLLKKRSSSLQLYNCYALIERRLGNLAVADHVWATSLSMSKTFSEKDKAQSVLLWHTWIWELLEARNIAHASHLLLSMPENSVDLKAFPYSSSQPAISPTSFLKIQSYLSGTQETALAAENADVFAACTDCLAILLYLAHSLDLVKSQEAYLNATHRLNTMPSHIGSFRPFAIELLHQSRARLLYHHVRTSTLYKPSYIRTLLTESISLFPHNTMFLSLFAWNESRFRIEERVRDTMRDITTHPRGSESTNANNLLTTTQIPVTSHLFSVYTELSRPVHAGSTIHSARAAFEKAITGEDRTSTHQPSTSSSSARSNLTLWKLYILFELSHHDIRRAKAVFYRGMRACPWSKELMMLAFSHLRADVIRERYSDTSSSPSSRQDEGMGFDELRRVYNVLVEKELRIHVDIEDLSDEMAAKIQDRAAALGIPITMPEDAESEEDERMEL</sequence>
<dbReference type="EMBL" id="JAOPJF010000011">
    <property type="protein sequence ID" value="KAK1147568.1"/>
    <property type="molecule type" value="Genomic_DNA"/>
</dbReference>
<evidence type="ECO:0000313" key="2">
    <source>
        <dbReference type="Proteomes" id="UP001177260"/>
    </source>
</evidence>